<keyword evidence="1" id="KW-0812">Transmembrane</keyword>
<dbReference type="InterPro" id="IPR047928">
    <property type="entry name" value="Perm_prefix_1"/>
</dbReference>
<dbReference type="OrthoDB" id="3171769at2"/>
<keyword evidence="3" id="KW-1185">Reference proteome</keyword>
<feature type="transmembrane region" description="Helical" evidence="1">
    <location>
        <begin position="286"/>
        <end position="308"/>
    </location>
</feature>
<proteinExistence type="predicted"/>
<dbReference type="Proteomes" id="UP000198398">
    <property type="component" value="Chromosome"/>
</dbReference>
<evidence type="ECO:0000313" key="3">
    <source>
        <dbReference type="Proteomes" id="UP000198398"/>
    </source>
</evidence>
<dbReference type="NCBIfam" id="NF038403">
    <property type="entry name" value="perm_prefix_1"/>
    <property type="match status" value="1"/>
</dbReference>
<dbReference type="KEGG" id="brv:CFK39_10130"/>
<feature type="transmembrane region" description="Helical" evidence="1">
    <location>
        <begin position="169"/>
        <end position="189"/>
    </location>
</feature>
<keyword evidence="1" id="KW-1133">Transmembrane helix</keyword>
<dbReference type="EMBL" id="CP022316">
    <property type="protein sequence ID" value="ASK66114.1"/>
    <property type="molecule type" value="Genomic_DNA"/>
</dbReference>
<evidence type="ECO:0000256" key="1">
    <source>
        <dbReference type="SAM" id="Phobius"/>
    </source>
</evidence>
<feature type="transmembrane region" description="Helical" evidence="1">
    <location>
        <begin position="239"/>
        <end position="260"/>
    </location>
</feature>
<reference evidence="3" key="1">
    <citation type="submission" date="2017-07" db="EMBL/GenBank/DDBJ databases">
        <title>Brachybacterium sp. VR2415.</title>
        <authorList>
            <person name="Tak E.J."/>
            <person name="Bae J.-W."/>
        </authorList>
    </citation>
    <scope>NUCLEOTIDE SEQUENCE [LARGE SCALE GENOMIC DNA]</scope>
    <source>
        <strain evidence="3">VR2415</strain>
    </source>
</reference>
<dbReference type="RefSeq" id="WP_089065355.1">
    <property type="nucleotide sequence ID" value="NZ_CP022316.1"/>
</dbReference>
<sequence length="316" mass="33820">MPATLTTRYIDTTARSLPAELQEDVREELSASIADAVEARLHRGEDPLVAERAVLTELGDPAVLAAGYADRPLQLIGPRHYLTWIRLLRLLLLIVVPVVAVVVGLVEGLSGGSIGDVIGEVIGVGLSTAVHIAFWVTVVFAVLERSGAETGLTWTVDQLPKERSTGTGWVDLLASLIFLALALVAVTWDHLRGLAVVDGEALEVLSPDLWPAGILVLVVLVLLEAALAVAIFRGGRWSIGTAVANSALAVGFMSWALTLLGREQLLNPELLVAARSHGVDAETMRILGIILVLSIVGISIWDIIDGWVKTARDRRR</sequence>
<feature type="transmembrane region" description="Helical" evidence="1">
    <location>
        <begin position="87"/>
        <end position="109"/>
    </location>
</feature>
<evidence type="ECO:0000313" key="2">
    <source>
        <dbReference type="EMBL" id="ASK66114.1"/>
    </source>
</evidence>
<accession>A0A220UD14</accession>
<dbReference type="AlphaFoldDB" id="A0A220UD14"/>
<organism evidence="2 3">
    <name type="scientific">Brachybacterium avium</name>
    <dbReference type="NCBI Taxonomy" id="2017485"/>
    <lineage>
        <taxon>Bacteria</taxon>
        <taxon>Bacillati</taxon>
        <taxon>Actinomycetota</taxon>
        <taxon>Actinomycetes</taxon>
        <taxon>Micrococcales</taxon>
        <taxon>Dermabacteraceae</taxon>
        <taxon>Brachybacterium</taxon>
    </lineage>
</organism>
<keyword evidence="1" id="KW-0472">Membrane</keyword>
<feature type="transmembrane region" description="Helical" evidence="1">
    <location>
        <begin position="121"/>
        <end position="143"/>
    </location>
</feature>
<protein>
    <submittedName>
        <fullName evidence="2">Uncharacterized protein</fullName>
    </submittedName>
</protein>
<name>A0A220UD14_9MICO</name>
<feature type="transmembrane region" description="Helical" evidence="1">
    <location>
        <begin position="209"/>
        <end position="232"/>
    </location>
</feature>
<gene>
    <name evidence="2" type="ORF">CFK39_10130</name>
</gene>